<evidence type="ECO:0000256" key="1">
    <source>
        <dbReference type="SAM" id="Phobius"/>
    </source>
</evidence>
<feature type="transmembrane region" description="Helical" evidence="1">
    <location>
        <begin position="494"/>
        <end position="513"/>
    </location>
</feature>
<evidence type="ECO:0000313" key="2">
    <source>
        <dbReference type="EMBL" id="HIU14609.1"/>
    </source>
</evidence>
<feature type="transmembrane region" description="Helical" evidence="1">
    <location>
        <begin position="85"/>
        <end position="104"/>
    </location>
</feature>
<dbReference type="AlphaFoldDB" id="A0A9D1HSC4"/>
<keyword evidence="1" id="KW-1133">Transmembrane helix</keyword>
<protein>
    <submittedName>
        <fullName evidence="2">Uncharacterized protein</fullName>
    </submittedName>
</protein>
<keyword evidence="1" id="KW-0812">Transmembrane</keyword>
<feature type="non-terminal residue" evidence="2">
    <location>
        <position position="1"/>
    </location>
</feature>
<reference evidence="2" key="2">
    <citation type="journal article" date="2021" name="PeerJ">
        <title>Extensive microbial diversity within the chicken gut microbiome revealed by metagenomics and culture.</title>
        <authorList>
            <person name="Gilroy R."/>
            <person name="Ravi A."/>
            <person name="Getino M."/>
            <person name="Pursley I."/>
            <person name="Horton D.L."/>
            <person name="Alikhan N.F."/>
            <person name="Baker D."/>
            <person name="Gharbi K."/>
            <person name="Hall N."/>
            <person name="Watson M."/>
            <person name="Adriaenssens E.M."/>
            <person name="Foster-Nyarko E."/>
            <person name="Jarju S."/>
            <person name="Secka A."/>
            <person name="Antonio M."/>
            <person name="Oren A."/>
            <person name="Chaudhuri R.R."/>
            <person name="La Ragione R."/>
            <person name="Hildebrand F."/>
            <person name="Pallen M.J."/>
        </authorList>
    </citation>
    <scope>NUCLEOTIDE SEQUENCE</scope>
    <source>
        <strain evidence="2">CHK195-11698</strain>
    </source>
</reference>
<comment type="caution">
    <text evidence="2">The sequence shown here is derived from an EMBL/GenBank/DDBJ whole genome shotgun (WGS) entry which is preliminary data.</text>
</comment>
<keyword evidence="1" id="KW-0472">Membrane</keyword>
<reference evidence="2" key="1">
    <citation type="submission" date="2020-10" db="EMBL/GenBank/DDBJ databases">
        <authorList>
            <person name="Gilroy R."/>
        </authorList>
    </citation>
    <scope>NUCLEOTIDE SEQUENCE</scope>
    <source>
        <strain evidence="2">CHK195-11698</strain>
    </source>
</reference>
<organism evidence="2 3">
    <name type="scientific">Candidatus Fimiplasma intestinipullorum</name>
    <dbReference type="NCBI Taxonomy" id="2840825"/>
    <lineage>
        <taxon>Bacteria</taxon>
        <taxon>Bacillati</taxon>
        <taxon>Bacillota</taxon>
        <taxon>Clostridia</taxon>
        <taxon>Eubacteriales</taxon>
        <taxon>Candidatus Fimiplasma</taxon>
    </lineage>
</organism>
<name>A0A9D1HSC4_9FIRM</name>
<proteinExistence type="predicted"/>
<dbReference type="Proteomes" id="UP000824175">
    <property type="component" value="Unassembled WGS sequence"/>
</dbReference>
<dbReference type="EMBL" id="DVMJ01000103">
    <property type="protein sequence ID" value="HIU14609.1"/>
    <property type="molecule type" value="Genomic_DNA"/>
</dbReference>
<accession>A0A9D1HSC4</accession>
<feature type="transmembrane region" description="Helical" evidence="1">
    <location>
        <begin position="407"/>
        <end position="432"/>
    </location>
</feature>
<sequence length="523" mass="60664">VNTQKIIQILQHLAYEDKKLIVLATHDDSLIDVLDVVYEIQDKKLVLIKENRQEATSQLLQVPHHRLSLVFYLQMAWTRIWKKRMLYLLTLVGGAVAIAIFVFAEVRLYQTHVQYDQLYETMTTAELMVNHNCFGNSGFSEHFMEENLPISPDLIDEIHEIEGVHTVYPYEPYFFMDKFTSNLIEVKANGHLVFSEEIAHDDQFDLLLYRSTNWWGVSPYYPEQSLEEIATLTTGTPNGVYIDETFAENLGLEVKRGQTLSFDVQIPVSYHVETISVVQVPDSTDAVQEDIESIHEVAAIHLEKIRIELPISGLLPSSYQELAGTLPYFYIPYDLRDEYEDQALDQYIPIEENQLMTANALKVFLEPDADHEQVKRQIATLSNRFVVTENYVNFQEAQTLALRADRVMTYVILAIVGILTMMLFVYSIYHARDIHKDSYYYMIHGLQLRERRAIAFVELGMTWLMFFVISLVVLNYLMINGIADYVLSHQVPIQYIYFVLSDMMVSFVITLIVDGQLLRKKYL</sequence>
<gene>
    <name evidence="2" type="ORF">IAD15_11185</name>
</gene>
<evidence type="ECO:0000313" key="3">
    <source>
        <dbReference type="Proteomes" id="UP000824175"/>
    </source>
</evidence>
<feature type="transmembrane region" description="Helical" evidence="1">
    <location>
        <begin position="453"/>
        <end position="474"/>
    </location>
</feature>